<evidence type="ECO:0000256" key="1">
    <source>
        <dbReference type="SAM" id="Phobius"/>
    </source>
</evidence>
<evidence type="ECO:0000313" key="2">
    <source>
        <dbReference type="EMBL" id="OUC77297.1"/>
    </source>
</evidence>
<organism evidence="2 3">
    <name type="scientific">Gordonia lacunae</name>
    <dbReference type="NCBI Taxonomy" id="417102"/>
    <lineage>
        <taxon>Bacteria</taxon>
        <taxon>Bacillati</taxon>
        <taxon>Actinomycetota</taxon>
        <taxon>Actinomycetes</taxon>
        <taxon>Mycobacteriales</taxon>
        <taxon>Gordoniaceae</taxon>
        <taxon>Gordonia</taxon>
    </lineage>
</organism>
<name>A0A243Q781_9ACTN</name>
<evidence type="ECO:0000313" key="3">
    <source>
        <dbReference type="Proteomes" id="UP000194632"/>
    </source>
</evidence>
<feature type="transmembrane region" description="Helical" evidence="1">
    <location>
        <begin position="12"/>
        <end position="35"/>
    </location>
</feature>
<sequence length="72" mass="7304">MSTRVVFLADSSVALLTLGISVYSIAILVCLGIAINAARFGRRRVAVAMAWVVGVLTVAGVVVAILSSVAGS</sequence>
<keyword evidence="1" id="KW-1133">Transmembrane helix</keyword>
<dbReference type="AlphaFoldDB" id="A0A243Q781"/>
<dbReference type="Proteomes" id="UP000194632">
    <property type="component" value="Unassembled WGS sequence"/>
</dbReference>
<reference evidence="2 3" key="1">
    <citation type="submission" date="2017-05" db="EMBL/GenBank/DDBJ databases">
        <title>Biotechnological potential of actinobacteria isolated from South African environments.</title>
        <authorList>
            <person name="Le Roes-Hill M."/>
            <person name="Prins A."/>
            <person name="Durrell K.A."/>
        </authorList>
    </citation>
    <scope>NUCLEOTIDE SEQUENCE [LARGE SCALE GENOMIC DNA]</scope>
    <source>
        <strain evidence="2">BS2</strain>
    </source>
</reference>
<accession>A0A243Q781</accession>
<gene>
    <name evidence="2" type="ORF">CA982_17895</name>
</gene>
<comment type="caution">
    <text evidence="2">The sequence shown here is derived from an EMBL/GenBank/DDBJ whole genome shotgun (WGS) entry which is preliminary data.</text>
</comment>
<proteinExistence type="predicted"/>
<feature type="transmembrane region" description="Helical" evidence="1">
    <location>
        <begin position="47"/>
        <end position="70"/>
    </location>
</feature>
<dbReference type="EMBL" id="NGFO01000022">
    <property type="protein sequence ID" value="OUC77297.1"/>
    <property type="molecule type" value="Genomic_DNA"/>
</dbReference>
<evidence type="ECO:0008006" key="4">
    <source>
        <dbReference type="Google" id="ProtNLM"/>
    </source>
</evidence>
<dbReference type="RefSeq" id="WP_086536624.1">
    <property type="nucleotide sequence ID" value="NZ_JBLKRZ010000015.1"/>
</dbReference>
<keyword evidence="1" id="KW-0812">Transmembrane</keyword>
<protein>
    <recommendedName>
        <fullName evidence="4">DUF2768 domain-containing protein</fullName>
    </recommendedName>
</protein>
<keyword evidence="1" id="KW-0472">Membrane</keyword>
<keyword evidence="3" id="KW-1185">Reference proteome</keyword>
<dbReference type="OrthoDB" id="4381798at2"/>